<dbReference type="InterPro" id="IPR018083">
    <property type="entry name" value="Sterol_reductase_CS"/>
</dbReference>
<dbReference type="Gene3D" id="1.20.120.1630">
    <property type="match status" value="1"/>
</dbReference>
<keyword evidence="12" id="KW-0560">Oxidoreductase</keyword>
<dbReference type="PROSITE" id="PS01018">
    <property type="entry name" value="STEROL_REDUCT_2"/>
    <property type="match status" value="1"/>
</dbReference>
<evidence type="ECO:0000256" key="13">
    <source>
        <dbReference type="ARBA" id="ARBA00023011"/>
    </source>
</evidence>
<reference evidence="24" key="1">
    <citation type="submission" date="2014-12" db="EMBL/GenBank/DDBJ databases">
        <title>Insight into the proteome of Arion vulgaris.</title>
        <authorList>
            <person name="Aradska J."/>
            <person name="Bulat T."/>
            <person name="Smidak R."/>
            <person name="Sarate P."/>
            <person name="Gangsoo J."/>
            <person name="Sialana F."/>
            <person name="Bilban M."/>
            <person name="Lubec G."/>
        </authorList>
    </citation>
    <scope>NUCLEOTIDE SEQUENCE</scope>
    <source>
        <tissue evidence="24">Skin</tissue>
    </source>
</reference>
<evidence type="ECO:0000256" key="20">
    <source>
        <dbReference type="ARBA" id="ARBA00042688"/>
    </source>
</evidence>
<feature type="transmembrane region" description="Helical" evidence="23">
    <location>
        <begin position="370"/>
        <end position="393"/>
    </location>
</feature>
<evidence type="ECO:0000256" key="1">
    <source>
        <dbReference type="ARBA" id="ARBA00004477"/>
    </source>
</evidence>
<evidence type="ECO:0000256" key="23">
    <source>
        <dbReference type="SAM" id="Phobius"/>
    </source>
</evidence>
<feature type="transmembrane region" description="Helical" evidence="23">
    <location>
        <begin position="118"/>
        <end position="138"/>
    </location>
</feature>
<evidence type="ECO:0000256" key="21">
    <source>
        <dbReference type="ARBA" id="ARBA00047795"/>
    </source>
</evidence>
<dbReference type="EC" id="1.3.1.21" evidence="18"/>
<evidence type="ECO:0000256" key="10">
    <source>
        <dbReference type="ARBA" id="ARBA00022955"/>
    </source>
</evidence>
<feature type="transmembrane region" description="Helical" evidence="23">
    <location>
        <begin position="331"/>
        <end position="350"/>
    </location>
</feature>
<feature type="transmembrane region" description="Helical" evidence="23">
    <location>
        <begin position="400"/>
        <end position="420"/>
    </location>
</feature>
<gene>
    <name evidence="24" type="primary">ORF171824</name>
</gene>
<keyword evidence="4" id="KW-0444">Lipid biosynthesis</keyword>
<evidence type="ECO:0000256" key="7">
    <source>
        <dbReference type="ARBA" id="ARBA00022778"/>
    </source>
</evidence>
<evidence type="ECO:0000256" key="16">
    <source>
        <dbReference type="ARBA" id="ARBA00023166"/>
    </source>
</evidence>
<name>A0A0B7BBW2_9EUPU</name>
<keyword evidence="17" id="KW-0753">Steroid metabolism</keyword>
<feature type="transmembrane region" description="Helical" evidence="23">
    <location>
        <begin position="6"/>
        <end position="23"/>
    </location>
</feature>
<evidence type="ECO:0000256" key="6">
    <source>
        <dbReference type="ARBA" id="ARBA00022692"/>
    </source>
</evidence>
<proteinExistence type="inferred from homology"/>
<evidence type="ECO:0000256" key="11">
    <source>
        <dbReference type="ARBA" id="ARBA00022989"/>
    </source>
</evidence>
<feature type="non-terminal residue" evidence="24">
    <location>
        <position position="1"/>
    </location>
</feature>
<evidence type="ECO:0000256" key="4">
    <source>
        <dbReference type="ARBA" id="ARBA00022516"/>
    </source>
</evidence>
<feature type="transmembrane region" description="Helical" evidence="23">
    <location>
        <begin position="251"/>
        <end position="268"/>
    </location>
</feature>
<evidence type="ECO:0000256" key="15">
    <source>
        <dbReference type="ARBA" id="ARBA00023136"/>
    </source>
</evidence>
<feature type="transmembrane region" description="Helical" evidence="23">
    <location>
        <begin position="480"/>
        <end position="508"/>
    </location>
</feature>
<evidence type="ECO:0000256" key="17">
    <source>
        <dbReference type="ARBA" id="ARBA00023221"/>
    </source>
</evidence>
<protein>
    <recommendedName>
        <fullName evidence="19">7-dehydrocholesterol reductase</fullName>
        <ecNumber evidence="18">1.3.1.21</ecNumber>
    </recommendedName>
    <alternativeName>
        <fullName evidence="20">Sterol Delta(7)-reductase</fullName>
    </alternativeName>
</protein>
<keyword evidence="10" id="KW-0752">Steroid biosynthesis</keyword>
<evidence type="ECO:0000256" key="19">
    <source>
        <dbReference type="ARBA" id="ARBA00039984"/>
    </source>
</evidence>
<sequence>VGCSVLLISPALFVFVVLPIVNFHRVYTTAACCASLAIHVQSCLSKFSPKHTEEIKNKMVDTAEAEQLIRQGLLRRTVVTDGSSPSADSDMLSDGIHSYEKITKSAISQKLKLFTLKTLIPTFLILVMPNLVILIWFAGIHCDGNYSKMLSFFANRSILTGLSEIWTLVRYPSVPIIGIFISYCIYSLSMMKILPGPIVYGPVTPKGNTPVYTDNGFTFYILTLTLFWVFTFLLHPFGISPSIIYDRFDEVLFTLNVFSLIFCAFLYVKGKYFPTSADSGSTGNIIFDYYWGMELYPKVYGFDVKVFTNCRFGMMVWALLVCVYAVKSYELYGIVDSMFVSTFLQLLYITKFFWWESGYMRTIDIILDRAGFYICWGCLVYVPGLYASVSFYLVSHPVNLGLIISGIFLCLGTLSIYINFAADNQKQEVRHADGNCLVWGRKPEIIRAKYHLENGDMKESILLASGWWGLSRHFHYIPEIMLAFFWSAPALFNNLMPYTYLISLLILLVHRSYRDDSKCNNKYGIFWLEYCKKVPHKIVPFLF</sequence>
<keyword evidence="7" id="KW-0152">Cholesterol biosynthesis</keyword>
<evidence type="ECO:0000256" key="3">
    <source>
        <dbReference type="ARBA" id="ARBA00005402"/>
    </source>
</evidence>
<keyword evidence="13" id="KW-0756">Sterol biosynthesis</keyword>
<comment type="catalytic activity">
    <reaction evidence="22">
        <text>7-dehydrodesmosterol + NADPH + H(+) = desmosterol + NADP(+)</text>
        <dbReference type="Rhea" id="RHEA:46740"/>
        <dbReference type="ChEBI" id="CHEBI:15378"/>
        <dbReference type="ChEBI" id="CHEBI:17737"/>
        <dbReference type="ChEBI" id="CHEBI:27910"/>
        <dbReference type="ChEBI" id="CHEBI:57783"/>
        <dbReference type="ChEBI" id="CHEBI:58349"/>
    </reaction>
    <physiologicalReaction direction="left-to-right" evidence="22">
        <dbReference type="Rhea" id="RHEA:46741"/>
    </physiologicalReaction>
</comment>
<dbReference type="GO" id="GO:0047598">
    <property type="term" value="F:7-dehydrocholesterol reductase activity"/>
    <property type="evidence" value="ECO:0007669"/>
    <property type="project" value="UniProtKB-EC"/>
</dbReference>
<dbReference type="InterPro" id="IPR001171">
    <property type="entry name" value="ERG24_DHCR-like"/>
</dbReference>
<dbReference type="GO" id="GO:0016132">
    <property type="term" value="P:brassinosteroid biosynthetic process"/>
    <property type="evidence" value="ECO:0007669"/>
    <property type="project" value="TreeGrafter"/>
</dbReference>
<evidence type="ECO:0000256" key="5">
    <source>
        <dbReference type="ARBA" id="ARBA00022548"/>
    </source>
</evidence>
<keyword evidence="9" id="KW-0521">NADP</keyword>
<organism evidence="24">
    <name type="scientific">Arion vulgaris</name>
    <dbReference type="NCBI Taxonomy" id="1028688"/>
    <lineage>
        <taxon>Eukaryota</taxon>
        <taxon>Metazoa</taxon>
        <taxon>Spiralia</taxon>
        <taxon>Lophotrochozoa</taxon>
        <taxon>Mollusca</taxon>
        <taxon>Gastropoda</taxon>
        <taxon>Heterobranchia</taxon>
        <taxon>Euthyneura</taxon>
        <taxon>Panpulmonata</taxon>
        <taxon>Eupulmonata</taxon>
        <taxon>Stylommatophora</taxon>
        <taxon>Helicina</taxon>
        <taxon>Arionoidea</taxon>
        <taxon>Arionidae</taxon>
        <taxon>Arion</taxon>
    </lineage>
</organism>
<comment type="pathway">
    <text evidence="2">Steroid biosynthesis; cholesterol biosynthesis.</text>
</comment>
<evidence type="ECO:0000256" key="12">
    <source>
        <dbReference type="ARBA" id="ARBA00023002"/>
    </source>
</evidence>
<feature type="transmembrane region" description="Helical" evidence="23">
    <location>
        <begin position="306"/>
        <end position="326"/>
    </location>
</feature>
<keyword evidence="15 23" id="KW-0472">Membrane</keyword>
<comment type="similarity">
    <text evidence="3">Belongs to the ERG4/ERG24 family.</text>
</comment>
<comment type="catalytic activity">
    <reaction evidence="21">
        <text>cholesterol + NADP(+) = 7-dehydrocholesterol + NADPH + H(+)</text>
        <dbReference type="Rhea" id="RHEA:23984"/>
        <dbReference type="ChEBI" id="CHEBI:15378"/>
        <dbReference type="ChEBI" id="CHEBI:16113"/>
        <dbReference type="ChEBI" id="CHEBI:17759"/>
        <dbReference type="ChEBI" id="CHEBI:57783"/>
        <dbReference type="ChEBI" id="CHEBI:58349"/>
        <dbReference type="EC" id="1.3.1.21"/>
    </reaction>
    <physiologicalReaction direction="right-to-left" evidence="21">
        <dbReference type="Rhea" id="RHEA:23986"/>
    </physiologicalReaction>
</comment>
<evidence type="ECO:0000256" key="8">
    <source>
        <dbReference type="ARBA" id="ARBA00022824"/>
    </source>
</evidence>
<dbReference type="GO" id="GO:0005789">
    <property type="term" value="C:endoplasmic reticulum membrane"/>
    <property type="evidence" value="ECO:0007669"/>
    <property type="project" value="UniProtKB-SubCell"/>
</dbReference>
<dbReference type="PANTHER" id="PTHR21257:SF38">
    <property type="entry name" value="7-DEHYDROCHOLESTEROL REDUCTASE"/>
    <property type="match status" value="1"/>
</dbReference>
<keyword evidence="8" id="KW-0256">Endoplasmic reticulum</keyword>
<dbReference type="EMBL" id="HACG01042720">
    <property type="protein sequence ID" value="CEK89585.1"/>
    <property type="molecule type" value="Transcribed_RNA"/>
</dbReference>
<keyword evidence="14" id="KW-0443">Lipid metabolism</keyword>
<evidence type="ECO:0000256" key="2">
    <source>
        <dbReference type="ARBA" id="ARBA00004770"/>
    </source>
</evidence>
<keyword evidence="11 23" id="KW-1133">Transmembrane helix</keyword>
<dbReference type="AlphaFoldDB" id="A0A0B7BBW2"/>
<accession>A0A0B7BBW2</accession>
<dbReference type="GO" id="GO:0006695">
    <property type="term" value="P:cholesterol biosynthetic process"/>
    <property type="evidence" value="ECO:0007669"/>
    <property type="project" value="UniProtKB-UniPathway"/>
</dbReference>
<evidence type="ECO:0000256" key="9">
    <source>
        <dbReference type="ARBA" id="ARBA00022857"/>
    </source>
</evidence>
<dbReference type="PANTHER" id="PTHR21257">
    <property type="entry name" value="DELTA(14)-STEROL REDUCTASE"/>
    <property type="match status" value="1"/>
</dbReference>
<dbReference type="FunFam" id="1.20.120.1630:FF:000006">
    <property type="entry name" value="Putative 7-dehydrocholesterol reductase"/>
    <property type="match status" value="1"/>
</dbReference>
<feature type="transmembrane region" description="Helical" evidence="23">
    <location>
        <begin position="219"/>
        <end position="239"/>
    </location>
</feature>
<keyword evidence="16" id="KW-1207">Sterol metabolism</keyword>
<dbReference type="UniPathway" id="UPA00063"/>
<comment type="subcellular location">
    <subcellularLocation>
        <location evidence="1">Endoplasmic reticulum membrane</location>
        <topology evidence="1">Multi-pass membrane protein</topology>
    </subcellularLocation>
</comment>
<evidence type="ECO:0000256" key="14">
    <source>
        <dbReference type="ARBA" id="ARBA00023098"/>
    </source>
</evidence>
<keyword evidence="6 23" id="KW-0812">Transmembrane</keyword>
<evidence type="ECO:0000256" key="18">
    <source>
        <dbReference type="ARBA" id="ARBA00038851"/>
    </source>
</evidence>
<dbReference type="Pfam" id="PF01222">
    <property type="entry name" value="ERG4_ERG24"/>
    <property type="match status" value="1"/>
</dbReference>
<evidence type="ECO:0000313" key="24">
    <source>
        <dbReference type="EMBL" id="CEK89585.1"/>
    </source>
</evidence>
<evidence type="ECO:0000256" key="22">
    <source>
        <dbReference type="ARBA" id="ARBA00047826"/>
    </source>
</evidence>
<keyword evidence="5" id="KW-0153">Cholesterol metabolism</keyword>
<feature type="transmembrane region" description="Helical" evidence="23">
    <location>
        <begin position="176"/>
        <end position="199"/>
    </location>
</feature>